<dbReference type="Proteomes" id="UP001202180">
    <property type="component" value="Unassembled WGS sequence"/>
</dbReference>
<keyword evidence="5" id="KW-1185">Reference proteome</keyword>
<accession>A0ABT0HP27</accession>
<dbReference type="Pfam" id="PF04397">
    <property type="entry name" value="LytTR"/>
    <property type="match status" value="1"/>
</dbReference>
<dbReference type="SUPFAM" id="SSF52172">
    <property type="entry name" value="CheY-like"/>
    <property type="match status" value="1"/>
</dbReference>
<feature type="modified residue" description="4-aspartylphosphate" evidence="1">
    <location>
        <position position="186"/>
    </location>
</feature>
<dbReference type="SMART" id="SM00850">
    <property type="entry name" value="LytTR"/>
    <property type="match status" value="1"/>
</dbReference>
<dbReference type="Gene3D" id="2.40.50.1020">
    <property type="entry name" value="LytTr DNA-binding domain"/>
    <property type="match status" value="1"/>
</dbReference>
<keyword evidence="1" id="KW-0597">Phosphoprotein</keyword>
<protein>
    <submittedName>
        <fullName evidence="4">LytTR family transcriptional regulator DNA-binding domain-containing protein</fullName>
    </submittedName>
</protein>
<dbReference type="InterPro" id="IPR011006">
    <property type="entry name" value="CheY-like_superfamily"/>
</dbReference>
<dbReference type="RefSeq" id="WP_248478546.1">
    <property type="nucleotide sequence ID" value="NZ_JALPRF010000003.1"/>
</dbReference>
<evidence type="ECO:0000259" key="2">
    <source>
        <dbReference type="PROSITE" id="PS50110"/>
    </source>
</evidence>
<reference evidence="4 5" key="1">
    <citation type="submission" date="2022-04" db="EMBL/GenBank/DDBJ databases">
        <title>Spirosoma sp. strain RP8 genome sequencing and assembly.</title>
        <authorList>
            <person name="Jung Y."/>
        </authorList>
    </citation>
    <scope>NUCLEOTIDE SEQUENCE [LARGE SCALE GENOMIC DNA]</scope>
    <source>
        <strain evidence="4 5">RP8</strain>
    </source>
</reference>
<gene>
    <name evidence="4" type="ORF">M0L20_18795</name>
</gene>
<proteinExistence type="predicted"/>
<evidence type="ECO:0000313" key="5">
    <source>
        <dbReference type="Proteomes" id="UP001202180"/>
    </source>
</evidence>
<dbReference type="InterPro" id="IPR007492">
    <property type="entry name" value="LytTR_DNA-bd_dom"/>
</dbReference>
<evidence type="ECO:0000256" key="1">
    <source>
        <dbReference type="PROSITE-ProRule" id="PRU00169"/>
    </source>
</evidence>
<feature type="domain" description="HTH LytTR-type" evidence="3">
    <location>
        <begin position="26"/>
        <end position="103"/>
    </location>
</feature>
<dbReference type="Gene3D" id="3.40.50.2300">
    <property type="match status" value="1"/>
</dbReference>
<name>A0ABT0HP27_9BACT</name>
<dbReference type="InterPro" id="IPR001789">
    <property type="entry name" value="Sig_transdc_resp-reg_receiver"/>
</dbReference>
<evidence type="ECO:0000259" key="3">
    <source>
        <dbReference type="PROSITE" id="PS50930"/>
    </source>
</evidence>
<dbReference type="GO" id="GO:0003677">
    <property type="term" value="F:DNA binding"/>
    <property type="evidence" value="ECO:0007669"/>
    <property type="project" value="UniProtKB-KW"/>
</dbReference>
<sequence length="272" mass="30455">MSTVKPALQEPALISHLAGANNYSWLYFRNGEKKMLAKSLSYLHTLLTGFVRVHKTALINPVCVKSLQSPPSRRMPGAVQLENGVELPVSRRRWQQVAEVLQPFLDNEISDREHVANSAATTSTAQQVQASILLVTDETDDAQAFKHIIETKWPRFILHAMRHGTLLPEMLADLPAHERPALILMDARKARAERLHALRRLKELPNCSRIPVLLITPTNHNAIAEGYERYANSVIALPDQPATLVAVAERIGQFWLQTVALPIIDIPDNELD</sequence>
<dbReference type="PROSITE" id="PS50930">
    <property type="entry name" value="HTH_LYTTR"/>
    <property type="match status" value="1"/>
</dbReference>
<comment type="caution">
    <text evidence="4">The sequence shown here is derived from an EMBL/GenBank/DDBJ whole genome shotgun (WGS) entry which is preliminary data.</text>
</comment>
<dbReference type="EMBL" id="JALPRF010000003">
    <property type="protein sequence ID" value="MCK8493923.1"/>
    <property type="molecule type" value="Genomic_DNA"/>
</dbReference>
<evidence type="ECO:0000313" key="4">
    <source>
        <dbReference type="EMBL" id="MCK8493923.1"/>
    </source>
</evidence>
<organism evidence="4 5">
    <name type="scientific">Spirosoma liriopis</name>
    <dbReference type="NCBI Taxonomy" id="2937440"/>
    <lineage>
        <taxon>Bacteria</taxon>
        <taxon>Pseudomonadati</taxon>
        <taxon>Bacteroidota</taxon>
        <taxon>Cytophagia</taxon>
        <taxon>Cytophagales</taxon>
        <taxon>Cytophagaceae</taxon>
        <taxon>Spirosoma</taxon>
    </lineage>
</organism>
<keyword evidence="4" id="KW-0238">DNA-binding</keyword>
<feature type="domain" description="Response regulatory" evidence="2">
    <location>
        <begin position="131"/>
        <end position="252"/>
    </location>
</feature>
<dbReference type="PROSITE" id="PS50110">
    <property type="entry name" value="RESPONSE_REGULATORY"/>
    <property type="match status" value="1"/>
</dbReference>